<dbReference type="FunFam" id="3.30.200.20:FF:000043">
    <property type="entry name" value="Wall-associated receptor kinase 2"/>
    <property type="match status" value="1"/>
</dbReference>
<keyword evidence="12" id="KW-1015">Disulfide bond</keyword>
<dbReference type="AlphaFoldDB" id="A0A398AFE7"/>
<evidence type="ECO:0000256" key="3">
    <source>
        <dbReference type="ARBA" id="ARBA00022553"/>
    </source>
</evidence>
<feature type="domain" description="Protein kinase" evidence="17">
    <location>
        <begin position="335"/>
        <end position="612"/>
    </location>
</feature>
<evidence type="ECO:0000256" key="7">
    <source>
        <dbReference type="ARBA" id="ARBA00022741"/>
    </source>
</evidence>
<evidence type="ECO:0000313" key="19">
    <source>
        <dbReference type="Proteomes" id="UP000264353"/>
    </source>
</evidence>
<dbReference type="EMBL" id="CM010629">
    <property type="protein sequence ID" value="RID75334.1"/>
    <property type="molecule type" value="Genomic_DNA"/>
</dbReference>
<comment type="subcellular location">
    <subcellularLocation>
        <location evidence="1">Membrane</location>
        <topology evidence="1">Single-pass type I membrane protein</topology>
    </subcellularLocation>
</comment>
<dbReference type="InterPro" id="IPR025287">
    <property type="entry name" value="WAK_GUB"/>
</dbReference>
<dbReference type="InterPro" id="IPR011009">
    <property type="entry name" value="Kinase-like_dom_sf"/>
</dbReference>
<evidence type="ECO:0000313" key="18">
    <source>
        <dbReference type="EMBL" id="RID75334.1"/>
    </source>
</evidence>
<dbReference type="PANTHER" id="PTHR27005">
    <property type="entry name" value="WALL-ASSOCIATED RECEPTOR KINASE-LIKE 21"/>
    <property type="match status" value="1"/>
</dbReference>
<keyword evidence="13" id="KW-0325">Glycoprotein</keyword>
<proteinExistence type="predicted"/>
<dbReference type="PROSITE" id="PS50011">
    <property type="entry name" value="PROTEIN_KINASE_DOM"/>
    <property type="match status" value="1"/>
</dbReference>
<dbReference type="Gene3D" id="1.10.510.10">
    <property type="entry name" value="Transferase(Phosphotransferase) domain 1"/>
    <property type="match status" value="1"/>
</dbReference>
<dbReference type="InterPro" id="IPR013695">
    <property type="entry name" value="WAK"/>
</dbReference>
<evidence type="ECO:0000256" key="8">
    <source>
        <dbReference type="ARBA" id="ARBA00022777"/>
    </source>
</evidence>
<evidence type="ECO:0000256" key="6">
    <source>
        <dbReference type="ARBA" id="ARBA00022729"/>
    </source>
</evidence>
<dbReference type="GO" id="GO:0007166">
    <property type="term" value="P:cell surface receptor signaling pathway"/>
    <property type="evidence" value="ECO:0007669"/>
    <property type="project" value="InterPro"/>
</dbReference>
<dbReference type="InterPro" id="IPR001245">
    <property type="entry name" value="Ser-Thr/Tyr_kinase_cat_dom"/>
</dbReference>
<keyword evidence="7" id="KW-0547">Nucleotide-binding</keyword>
<dbReference type="GO" id="GO:0005524">
    <property type="term" value="F:ATP binding"/>
    <property type="evidence" value="ECO:0007669"/>
    <property type="project" value="UniProtKB-KW"/>
</dbReference>
<feature type="signal peptide" evidence="16">
    <location>
        <begin position="1"/>
        <end position="21"/>
    </location>
</feature>
<evidence type="ECO:0000256" key="10">
    <source>
        <dbReference type="ARBA" id="ARBA00022989"/>
    </source>
</evidence>
<gene>
    <name evidence="18" type="ORF">BRARA_B02383</name>
</gene>
<dbReference type="GO" id="GO:0004674">
    <property type="term" value="F:protein serine/threonine kinase activity"/>
    <property type="evidence" value="ECO:0007669"/>
    <property type="project" value="UniProtKB-KW"/>
</dbReference>
<evidence type="ECO:0000256" key="14">
    <source>
        <dbReference type="ARBA" id="ARBA00047558"/>
    </source>
</evidence>
<dbReference type="InterPro" id="IPR000719">
    <property type="entry name" value="Prot_kinase_dom"/>
</dbReference>
<dbReference type="FunFam" id="1.10.510.10:FF:000084">
    <property type="entry name" value="Wall-associated receptor kinase 2"/>
    <property type="match status" value="1"/>
</dbReference>
<dbReference type="Pfam" id="PF13947">
    <property type="entry name" value="GUB_WAK_bind"/>
    <property type="match status" value="1"/>
</dbReference>
<evidence type="ECO:0000256" key="1">
    <source>
        <dbReference type="ARBA" id="ARBA00004479"/>
    </source>
</evidence>
<dbReference type="Pfam" id="PF08488">
    <property type="entry name" value="WAK"/>
    <property type="match status" value="1"/>
</dbReference>
<comment type="catalytic activity">
    <reaction evidence="15">
        <text>L-threonyl-[protein] + ATP = O-phospho-L-threonyl-[protein] + ADP + H(+)</text>
        <dbReference type="Rhea" id="RHEA:46608"/>
        <dbReference type="Rhea" id="RHEA-COMP:11060"/>
        <dbReference type="Rhea" id="RHEA-COMP:11605"/>
        <dbReference type="ChEBI" id="CHEBI:15378"/>
        <dbReference type="ChEBI" id="CHEBI:30013"/>
        <dbReference type="ChEBI" id="CHEBI:30616"/>
        <dbReference type="ChEBI" id="CHEBI:61977"/>
        <dbReference type="ChEBI" id="CHEBI:456216"/>
    </reaction>
</comment>
<dbReference type="Gene3D" id="3.30.200.20">
    <property type="entry name" value="Phosphorylase Kinase, domain 1"/>
    <property type="match status" value="1"/>
</dbReference>
<dbReference type="Gene3D" id="2.10.25.10">
    <property type="entry name" value="Laminin"/>
    <property type="match status" value="1"/>
</dbReference>
<keyword evidence="9" id="KW-0067">ATP-binding</keyword>
<dbReference type="InterPro" id="IPR045274">
    <property type="entry name" value="WAK-like"/>
</dbReference>
<reference evidence="18 19" key="1">
    <citation type="submission" date="2018-06" db="EMBL/GenBank/DDBJ databases">
        <title>WGS assembly of Brassica rapa FPsc.</title>
        <authorList>
            <person name="Bowman J."/>
            <person name="Kohchi T."/>
            <person name="Yamato K."/>
            <person name="Jenkins J."/>
            <person name="Shu S."/>
            <person name="Ishizaki K."/>
            <person name="Yamaoka S."/>
            <person name="Nishihama R."/>
            <person name="Nakamura Y."/>
            <person name="Berger F."/>
            <person name="Adam C."/>
            <person name="Aki S."/>
            <person name="Althoff F."/>
            <person name="Araki T."/>
            <person name="Arteaga-Vazquez M."/>
            <person name="Balasubrmanian S."/>
            <person name="Bauer D."/>
            <person name="Boehm C."/>
            <person name="Briginshaw L."/>
            <person name="Caballero-Perez J."/>
            <person name="Catarino B."/>
            <person name="Chen F."/>
            <person name="Chiyoda S."/>
            <person name="Chovatia M."/>
            <person name="Davies K."/>
            <person name="Delmans M."/>
            <person name="Demura T."/>
            <person name="Dierschke T."/>
            <person name="Dolan L."/>
            <person name="Dorantes-Acosta A."/>
            <person name="Eklund D."/>
            <person name="Florent S."/>
            <person name="Flores-Sandoval E."/>
            <person name="Fujiyama A."/>
            <person name="Fukuzawa H."/>
            <person name="Galik B."/>
            <person name="Grimanelli D."/>
            <person name="Grimwood J."/>
            <person name="Grossniklaus U."/>
            <person name="Hamada T."/>
            <person name="Haseloff J."/>
            <person name="Hetherington A."/>
            <person name="Higo A."/>
            <person name="Hirakawa Y."/>
            <person name="Hundley H."/>
            <person name="Ikeda Y."/>
            <person name="Inoue K."/>
            <person name="Inoue S."/>
            <person name="Ishida S."/>
            <person name="Jia Q."/>
            <person name="Kakita M."/>
            <person name="Kanazawa T."/>
            <person name="Kawai Y."/>
            <person name="Kawashima T."/>
            <person name="Kennedy M."/>
            <person name="Kinose K."/>
            <person name="Kinoshita T."/>
            <person name="Kohara Y."/>
            <person name="Koide E."/>
            <person name="Komatsu K."/>
            <person name="Kopischke S."/>
            <person name="Kubo M."/>
            <person name="Kyozuka J."/>
            <person name="Lagercrantz U."/>
            <person name="Lin S."/>
            <person name="Lindquist E."/>
            <person name="Lipzen A."/>
            <person name="Lu C."/>
            <person name="Luna E."/>
            <person name="Martienssen R."/>
            <person name="Minamino N."/>
            <person name="Mizutani M."/>
            <person name="Mizutani M."/>
            <person name="Mochizuki N."/>
            <person name="Monte I."/>
            <person name="Mosher R."/>
            <person name="Nagasaki H."/>
            <person name="Nakagami H."/>
            <person name="Naramoto S."/>
            <person name="Nishitani K."/>
            <person name="Ohtani M."/>
            <person name="Okamoto T."/>
            <person name="Okumura M."/>
            <person name="Phillips J."/>
            <person name="Pollak B."/>
            <person name="Reinders A."/>
            <person name="Roevekamp M."/>
            <person name="Sano R."/>
            <person name="Sawa S."/>
            <person name="Schmid M."/>
            <person name="Shirakawa M."/>
            <person name="Solano R."/>
            <person name="Spunde A."/>
            <person name="Suetsugu N."/>
            <person name="Sugano S."/>
            <person name="Sugiyama A."/>
            <person name="Sun R."/>
            <person name="Suzuki Y."/>
            <person name="Takenaka M."/>
            <person name="Takezawa D."/>
            <person name="Tomogane H."/>
            <person name="Tsuzuki M."/>
            <person name="Ueda T."/>
            <person name="Umeda M."/>
            <person name="Ward J."/>
            <person name="Watanabe Y."/>
            <person name="Yazaki K."/>
            <person name="Yokoyama R."/>
            <person name="Yoshitake Y."/>
            <person name="Yotsui I."/>
            <person name="Zachgo S."/>
            <person name="Schmutz J."/>
        </authorList>
    </citation>
    <scope>NUCLEOTIDE SEQUENCE [LARGE SCALE GENOMIC DNA]</scope>
    <source>
        <strain evidence="19">cv. B-3</strain>
    </source>
</reference>
<dbReference type="GO" id="GO:0030247">
    <property type="term" value="F:polysaccharide binding"/>
    <property type="evidence" value="ECO:0007669"/>
    <property type="project" value="InterPro"/>
</dbReference>
<evidence type="ECO:0000256" key="4">
    <source>
        <dbReference type="ARBA" id="ARBA00022679"/>
    </source>
</evidence>
<keyword evidence="2" id="KW-0723">Serine/threonine-protein kinase</keyword>
<keyword evidence="3" id="KW-0597">Phosphoprotein</keyword>
<dbReference type="PANTHER" id="PTHR27005:SF385">
    <property type="entry name" value="WALL-ASSOCIATED RECEPTOR KINASE-LIKE 22"/>
    <property type="match status" value="1"/>
</dbReference>
<feature type="chain" id="PRO_5017384516" description="Protein kinase domain-containing protein" evidence="16">
    <location>
        <begin position="22"/>
        <end position="836"/>
    </location>
</feature>
<keyword evidence="8" id="KW-0418">Kinase</keyword>
<keyword evidence="5" id="KW-0812">Transmembrane</keyword>
<dbReference type="Proteomes" id="UP000264353">
    <property type="component" value="Chromosome A2"/>
</dbReference>
<organism evidence="18 19">
    <name type="scientific">Brassica campestris</name>
    <name type="common">Field mustard</name>
    <dbReference type="NCBI Taxonomy" id="3711"/>
    <lineage>
        <taxon>Eukaryota</taxon>
        <taxon>Viridiplantae</taxon>
        <taxon>Streptophyta</taxon>
        <taxon>Embryophyta</taxon>
        <taxon>Tracheophyta</taxon>
        <taxon>Spermatophyta</taxon>
        <taxon>Magnoliopsida</taxon>
        <taxon>eudicotyledons</taxon>
        <taxon>Gunneridae</taxon>
        <taxon>Pentapetalae</taxon>
        <taxon>rosids</taxon>
        <taxon>malvids</taxon>
        <taxon>Brassicales</taxon>
        <taxon>Brassicaceae</taxon>
        <taxon>Brassiceae</taxon>
        <taxon>Brassica</taxon>
    </lineage>
</organism>
<protein>
    <recommendedName>
        <fullName evidence="17">Protein kinase domain-containing protein</fullName>
    </recommendedName>
</protein>
<evidence type="ECO:0000259" key="17">
    <source>
        <dbReference type="PROSITE" id="PS50011"/>
    </source>
</evidence>
<evidence type="ECO:0000256" key="12">
    <source>
        <dbReference type="ARBA" id="ARBA00023157"/>
    </source>
</evidence>
<evidence type="ECO:0000256" key="16">
    <source>
        <dbReference type="SAM" id="SignalP"/>
    </source>
</evidence>
<evidence type="ECO:0000256" key="11">
    <source>
        <dbReference type="ARBA" id="ARBA00023136"/>
    </source>
</evidence>
<evidence type="ECO:0000256" key="2">
    <source>
        <dbReference type="ARBA" id="ARBA00022527"/>
    </source>
</evidence>
<accession>A0A398AFE7</accession>
<keyword evidence="10" id="KW-1133">Transmembrane helix</keyword>
<evidence type="ECO:0000256" key="15">
    <source>
        <dbReference type="ARBA" id="ARBA00047951"/>
    </source>
</evidence>
<keyword evidence="11" id="KW-0472">Membrane</keyword>
<evidence type="ECO:0000256" key="13">
    <source>
        <dbReference type="ARBA" id="ARBA00023180"/>
    </source>
</evidence>
<dbReference type="Pfam" id="PF07714">
    <property type="entry name" value="PK_Tyr_Ser-Thr"/>
    <property type="match status" value="1"/>
</dbReference>
<evidence type="ECO:0000256" key="9">
    <source>
        <dbReference type="ARBA" id="ARBA00022840"/>
    </source>
</evidence>
<dbReference type="SUPFAM" id="SSF56112">
    <property type="entry name" value="Protein kinase-like (PK-like)"/>
    <property type="match status" value="1"/>
</dbReference>
<sequence length="836" mass="94652">MKKERLLFCILLSLLKLLITAQNLDPSSSLCNSFCGGISIPFPFGIGPKHCYFNDWYKVVCNTTTTTSLSTPFLSKINRELMSITLQKTIDSTQGVFHIKSPVTSSGCSKRDEKPLPLNLTGCESSCESRLGLDKICSGYRCFQAMITADRPQVIGVDLESSAGGNTTLCKVAFLTKETYSPANVIQLEKISSNGFTVIELEWFFDASLTQLAKPVGCFNLTANQVVFAEYSYLTGFGHSSCFCNDGYEGNLYLQGGCVDIDECEGELGQSRCGGQTCVNVPGSFRSGYRFGTVVLGSRDMEIDQIRQEEKEDYPKEGTSRIFSSKELEKATDNFNKNRVLGQGGQGTVYKGMLVDGRIIAVKRSKVLDKDKVEEFINEVHVLSQINHRNILKLMGCCLETEVPILVYEHIPNGDLFKRLHNDSDDYTMTWEVRLRIAVEIAGALAYLHSAASTPVYHRYVKTTNILLDEKYRAKVSDFGTSRSISIDQTHLTTHVAGTFGYLDPEYFQTSQFTDKSDVYSFGIVLVELITREKLFSVVRLEENRGLASHFIEAMKENRVLDIVDSRIKEECKPEQVLALAKLARRCLSLKGKKHPSMRVVSSDLEKIRSSLEDLEVTIEEEEEEEEMPIEINIDDSWSVDMTAPASLFDLSPTLDVEPLENKIFRLCQENAIFGSGEKKTFFAVLAGKRDFSVLAGKQDFLVLAGKYNFWFWRETRFVVLFWHENTFFGFRRKCVLAGKYVFAVFTGKCAFGGKTHFCGFRRKMHFGVKPVLHFSQEYAFCSFGGKCILMRKRIFRFWRENMFRRENKTCFCGFGVKTCFCEKMCLGFWREIALL</sequence>
<keyword evidence="6 16" id="KW-0732">Signal</keyword>
<name>A0A398AFE7_BRACM</name>
<evidence type="ECO:0000256" key="5">
    <source>
        <dbReference type="ARBA" id="ARBA00022692"/>
    </source>
</evidence>
<keyword evidence="4" id="KW-0808">Transferase</keyword>
<dbReference type="GO" id="GO:0016020">
    <property type="term" value="C:membrane"/>
    <property type="evidence" value="ECO:0007669"/>
    <property type="project" value="UniProtKB-SubCell"/>
</dbReference>
<comment type="catalytic activity">
    <reaction evidence="14">
        <text>L-seryl-[protein] + ATP = O-phospho-L-seryl-[protein] + ADP + H(+)</text>
        <dbReference type="Rhea" id="RHEA:17989"/>
        <dbReference type="Rhea" id="RHEA-COMP:9863"/>
        <dbReference type="Rhea" id="RHEA-COMP:11604"/>
        <dbReference type="ChEBI" id="CHEBI:15378"/>
        <dbReference type="ChEBI" id="CHEBI:29999"/>
        <dbReference type="ChEBI" id="CHEBI:30616"/>
        <dbReference type="ChEBI" id="CHEBI:83421"/>
        <dbReference type="ChEBI" id="CHEBI:456216"/>
    </reaction>
</comment>